<protein>
    <recommendedName>
        <fullName evidence="9">Gram-positive cocci surface proteins LPxTG domain-containing protein</fullName>
    </recommendedName>
</protein>
<keyword evidence="5" id="KW-0572">Peptidoglycan-anchor</keyword>
<feature type="chain" id="PRO_5019427941" description="Gram-positive cocci surface proteins LPxTG domain-containing protein" evidence="8">
    <location>
        <begin position="31"/>
        <end position="725"/>
    </location>
</feature>
<dbReference type="Gene3D" id="3.10.20.320">
    <property type="entry name" value="Putative peptidoglycan bound protein (lpxtg motif)"/>
    <property type="match status" value="3"/>
</dbReference>
<dbReference type="Pfam" id="PF06458">
    <property type="entry name" value="MucBP"/>
    <property type="match status" value="3"/>
</dbReference>
<dbReference type="OrthoDB" id="2173804at2"/>
<reference evidence="10 11" key="1">
    <citation type="submission" date="2017-05" db="EMBL/GenBank/DDBJ databases">
        <title>Vagococcus spp. assemblies.</title>
        <authorList>
            <person name="Gulvik C.A."/>
        </authorList>
    </citation>
    <scope>NUCLEOTIDE SEQUENCE [LARGE SCALE GENOMIC DNA]</scope>
    <source>
        <strain evidence="10 11">DSM 24756</strain>
    </source>
</reference>
<keyword evidence="4" id="KW-0677">Repeat</keyword>
<keyword evidence="7" id="KW-0812">Transmembrane</keyword>
<evidence type="ECO:0000256" key="5">
    <source>
        <dbReference type="ARBA" id="ARBA00023088"/>
    </source>
</evidence>
<keyword evidence="3 8" id="KW-0732">Signal</keyword>
<comment type="caution">
    <text evidence="10">The sequence shown here is derived from an EMBL/GenBank/DDBJ whole genome shotgun (WGS) entry which is preliminary data.</text>
</comment>
<evidence type="ECO:0000256" key="4">
    <source>
        <dbReference type="ARBA" id="ARBA00022737"/>
    </source>
</evidence>
<dbReference type="RefSeq" id="WP_126824118.1">
    <property type="nucleotide sequence ID" value="NZ_JBHLWU010000002.1"/>
</dbReference>
<keyword evidence="2" id="KW-0964">Secreted</keyword>
<dbReference type="EMBL" id="NGJZ01000002">
    <property type="protein sequence ID" value="RSU06951.1"/>
    <property type="molecule type" value="Genomic_DNA"/>
</dbReference>
<feature type="transmembrane region" description="Helical" evidence="7">
    <location>
        <begin position="701"/>
        <end position="721"/>
    </location>
</feature>
<keyword evidence="11" id="KW-1185">Reference proteome</keyword>
<dbReference type="PROSITE" id="PS50847">
    <property type="entry name" value="GRAM_POS_ANCHORING"/>
    <property type="match status" value="1"/>
</dbReference>
<feature type="domain" description="Gram-positive cocci surface proteins LPxTG" evidence="9">
    <location>
        <begin position="691"/>
        <end position="725"/>
    </location>
</feature>
<dbReference type="InterPro" id="IPR019931">
    <property type="entry name" value="LPXTG_anchor"/>
</dbReference>
<evidence type="ECO:0000256" key="3">
    <source>
        <dbReference type="ARBA" id="ARBA00022729"/>
    </source>
</evidence>
<feature type="compositionally biased region" description="Polar residues" evidence="6">
    <location>
        <begin position="680"/>
        <end position="697"/>
    </location>
</feature>
<evidence type="ECO:0000256" key="2">
    <source>
        <dbReference type="ARBA" id="ARBA00022525"/>
    </source>
</evidence>
<name>A0A430AGD1_9ENTE</name>
<evidence type="ECO:0000313" key="10">
    <source>
        <dbReference type="EMBL" id="RSU06951.1"/>
    </source>
</evidence>
<evidence type="ECO:0000256" key="7">
    <source>
        <dbReference type="SAM" id="Phobius"/>
    </source>
</evidence>
<evidence type="ECO:0000259" key="9">
    <source>
        <dbReference type="PROSITE" id="PS50847"/>
    </source>
</evidence>
<dbReference type="Proteomes" id="UP000288669">
    <property type="component" value="Unassembled WGS sequence"/>
</dbReference>
<keyword evidence="1" id="KW-0134">Cell wall</keyword>
<evidence type="ECO:0000256" key="6">
    <source>
        <dbReference type="SAM" id="MobiDB-lite"/>
    </source>
</evidence>
<organism evidence="10 11">
    <name type="scientific">Vagococcus entomophilus</name>
    <dbReference type="NCBI Taxonomy" id="1160095"/>
    <lineage>
        <taxon>Bacteria</taxon>
        <taxon>Bacillati</taxon>
        <taxon>Bacillota</taxon>
        <taxon>Bacilli</taxon>
        <taxon>Lactobacillales</taxon>
        <taxon>Enterococcaceae</taxon>
        <taxon>Vagococcus</taxon>
    </lineage>
</organism>
<sequence>MKKKNYLKFIVMACVVSIFFLSGGSKKVLAENTDGWVESATNPDLKITSGDYEVHYTYGINTQVGWNSAAVFTGYPNVYLVDKKANKVVQHQFGFFYNGDSSSSSSFLLGLKDSAGAYHVYSSPFSGAKIYTKDGVIKSVVEKTIDGYGKFQYENYLTPVGTDTVNHKYVITNTGNQVMIFRAMKNVDTDLDGNDKVPVYMLGQNEGLYIKSGSYRLNYFMSGSSGPKNFKNFYKPYHSPATDTMNANVYYPYTPEDITGVGDESKGYASDAAVAGTGDTGIYMKWDEVTLQPGESKEFSYDVSLSGNIKSERSYENQTQQSGINYPGDTLAYRMTAKLDSSFGEVSSGTITDTLDKGLSFTSDKVEILDASGTVLRSVPVSDCYDAAKHKLSVPIQKSDVQSENVTIRYFVKADQSLANQTAHNEGIYQIIGAVGEKNITDSLDVPFSQKKSQAVTVSYLDESGNVLPLDDGTANPLILTGEYGAKYETQEKPIKGYILLRTKGDTKGTFTDVAQTVQYVYGKDPNYKGNVITKYIDKDTKTDIVKQTVETKPVGDSYTTQERKIKGYTLVEKPSNATGKVGEGDTVVTYLYVKNPTPQPASNGIVRTYYIDESGKEIATKNQTSGEIGTDYTTIKKNITGYTFKEVQGSASGKYTKGEITVRYSYKKTPSTPTPSSSEGKQSNKHSNNLPQTGEQSKSLLSKVGAVLLIIVALAIGFIYKNKK</sequence>
<feature type="compositionally biased region" description="Low complexity" evidence="6">
    <location>
        <begin position="668"/>
        <end position="679"/>
    </location>
</feature>
<evidence type="ECO:0000256" key="1">
    <source>
        <dbReference type="ARBA" id="ARBA00022512"/>
    </source>
</evidence>
<keyword evidence="7" id="KW-1133">Transmembrane helix</keyword>
<feature type="region of interest" description="Disordered" evidence="6">
    <location>
        <begin position="667"/>
        <end position="697"/>
    </location>
</feature>
<proteinExistence type="predicted"/>
<dbReference type="NCBIfam" id="TIGR01167">
    <property type="entry name" value="LPXTG_anchor"/>
    <property type="match status" value="1"/>
</dbReference>
<keyword evidence="7" id="KW-0472">Membrane</keyword>
<accession>A0A430AGD1</accession>
<gene>
    <name evidence="10" type="ORF">CBF30_06735</name>
</gene>
<evidence type="ECO:0000256" key="8">
    <source>
        <dbReference type="SAM" id="SignalP"/>
    </source>
</evidence>
<evidence type="ECO:0000313" key="11">
    <source>
        <dbReference type="Proteomes" id="UP000288669"/>
    </source>
</evidence>
<dbReference type="AlphaFoldDB" id="A0A430AGD1"/>
<feature type="signal peptide" evidence="8">
    <location>
        <begin position="1"/>
        <end position="30"/>
    </location>
</feature>
<dbReference type="InterPro" id="IPR009459">
    <property type="entry name" value="MucBP_dom"/>
</dbReference>